<evidence type="ECO:0000313" key="20">
    <source>
        <dbReference type="EMBL" id="OOF33091.1"/>
    </source>
</evidence>
<dbReference type="InterPro" id="IPR036890">
    <property type="entry name" value="HATPase_C_sf"/>
</dbReference>
<dbReference type="Pfam" id="PF02518">
    <property type="entry name" value="HATPase_c"/>
    <property type="match status" value="1"/>
</dbReference>
<dbReference type="SMART" id="SM00388">
    <property type="entry name" value="HisKA"/>
    <property type="match status" value="1"/>
</dbReference>
<dbReference type="RefSeq" id="WP_077669961.1">
    <property type="nucleotide sequence ID" value="NZ_MUFR01000040.1"/>
</dbReference>
<evidence type="ECO:0000256" key="1">
    <source>
        <dbReference type="ARBA" id="ARBA00000085"/>
    </source>
</evidence>
<gene>
    <name evidence="20" type="ORF">BZJ21_12670</name>
</gene>
<keyword evidence="17" id="KW-0472">Membrane</keyword>
<dbReference type="SMART" id="SM00387">
    <property type="entry name" value="HATPase_c"/>
    <property type="match status" value="1"/>
</dbReference>
<evidence type="ECO:0000313" key="21">
    <source>
        <dbReference type="Proteomes" id="UP000189431"/>
    </source>
</evidence>
<evidence type="ECO:0000256" key="6">
    <source>
        <dbReference type="ARBA" id="ARBA00022519"/>
    </source>
</evidence>
<accession>A0ABX3KNE5</accession>
<dbReference type="SUPFAM" id="SSF55874">
    <property type="entry name" value="ATPase domain of HSP90 chaperone/DNA topoisomerase II/histidine kinase"/>
    <property type="match status" value="1"/>
</dbReference>
<dbReference type="EMBL" id="MUFR01000040">
    <property type="protein sequence ID" value="OOF33091.1"/>
    <property type="molecule type" value="Genomic_DNA"/>
</dbReference>
<dbReference type="InterPro" id="IPR005467">
    <property type="entry name" value="His_kinase_dom"/>
</dbReference>
<evidence type="ECO:0000256" key="4">
    <source>
        <dbReference type="ARBA" id="ARBA00019468"/>
    </source>
</evidence>
<keyword evidence="8" id="KW-0808">Transferase</keyword>
<dbReference type="Pfam" id="PF09308">
    <property type="entry name" value="LuxQ-periplasm"/>
    <property type="match status" value="1"/>
</dbReference>
<keyword evidence="15" id="KW-0902">Two-component regulatory system</keyword>
<proteinExistence type="predicted"/>
<dbReference type="InterPro" id="IPR003661">
    <property type="entry name" value="HisK_dim/P_dom"/>
</dbReference>
<evidence type="ECO:0000256" key="2">
    <source>
        <dbReference type="ARBA" id="ARBA00004429"/>
    </source>
</evidence>
<evidence type="ECO:0000256" key="16">
    <source>
        <dbReference type="PROSITE-ProRule" id="PRU00169"/>
    </source>
</evidence>
<dbReference type="CDD" id="cd17546">
    <property type="entry name" value="REC_hyHK_CKI1_RcsC-like"/>
    <property type="match status" value="1"/>
</dbReference>
<keyword evidence="21" id="KW-1185">Reference proteome</keyword>
<dbReference type="Pfam" id="PF00512">
    <property type="entry name" value="HisKA"/>
    <property type="match status" value="1"/>
</dbReference>
<dbReference type="SUPFAM" id="SSF47384">
    <property type="entry name" value="Homodimeric domain of signal transducing histidine kinase"/>
    <property type="match status" value="1"/>
</dbReference>
<keyword evidence="10" id="KW-0547">Nucleotide-binding</keyword>
<feature type="modified residue" description="4-aspartylphosphate" evidence="16">
    <location>
        <position position="794"/>
    </location>
</feature>
<name>A0ABX3KNE5_SALCS</name>
<keyword evidence="9 17" id="KW-0812">Transmembrane</keyword>
<keyword evidence="13" id="KW-0904">Protein phosphatase</keyword>
<dbReference type="EC" id="2.7.13.3" evidence="3"/>
<keyword evidence="12" id="KW-0067">ATP-binding</keyword>
<evidence type="ECO:0000256" key="11">
    <source>
        <dbReference type="ARBA" id="ARBA00022777"/>
    </source>
</evidence>
<evidence type="ECO:0000256" key="10">
    <source>
        <dbReference type="ARBA" id="ARBA00022741"/>
    </source>
</evidence>
<dbReference type="CDD" id="cd16922">
    <property type="entry name" value="HATPase_EvgS-ArcB-TorS-like"/>
    <property type="match status" value="1"/>
</dbReference>
<dbReference type="SUPFAM" id="SSF52172">
    <property type="entry name" value="CheY-like"/>
    <property type="match status" value="1"/>
</dbReference>
<keyword evidence="7 16" id="KW-0597">Phosphoprotein</keyword>
<evidence type="ECO:0000256" key="14">
    <source>
        <dbReference type="ARBA" id="ARBA00022989"/>
    </source>
</evidence>
<dbReference type="SMART" id="SM00448">
    <property type="entry name" value="REC"/>
    <property type="match status" value="1"/>
</dbReference>
<dbReference type="InterPro" id="IPR036097">
    <property type="entry name" value="HisK_dim/P_sf"/>
</dbReference>
<feature type="transmembrane region" description="Helical" evidence="17">
    <location>
        <begin position="14"/>
        <end position="32"/>
    </location>
</feature>
<dbReference type="InterPro" id="IPR035965">
    <property type="entry name" value="PAS-like_dom_sf"/>
</dbReference>
<organism evidence="20 21">
    <name type="scientific">Salinivibrio costicola subsp. alcaliphilus</name>
    <dbReference type="NCBI Taxonomy" id="272773"/>
    <lineage>
        <taxon>Bacteria</taxon>
        <taxon>Pseudomonadati</taxon>
        <taxon>Pseudomonadota</taxon>
        <taxon>Gammaproteobacteria</taxon>
        <taxon>Vibrionales</taxon>
        <taxon>Vibrionaceae</taxon>
        <taxon>Salinivibrio</taxon>
    </lineage>
</organism>
<keyword evidence="6" id="KW-0997">Cell inner membrane</keyword>
<dbReference type="Gene3D" id="3.30.565.10">
    <property type="entry name" value="Histidine kinase-like ATPase, C-terminal domain"/>
    <property type="match status" value="1"/>
</dbReference>
<reference evidence="21" key="1">
    <citation type="submission" date="2017-01" db="EMBL/GenBank/DDBJ databases">
        <title>Draft genome of the species Salinivibrio costicola subsp. alcaliphilus.</title>
        <authorList>
            <person name="Lopez-Hermoso C."/>
            <person name="De La Haba R."/>
            <person name="Sanchez-Porro C."/>
            <person name="Ventosa A."/>
        </authorList>
    </citation>
    <scope>NUCLEOTIDE SEQUENCE [LARGE SCALE GENOMIC DNA]</scope>
    <source>
        <strain evidence="21">CBH448</strain>
    </source>
</reference>
<dbReference type="InterPro" id="IPR004358">
    <property type="entry name" value="Sig_transdc_His_kin-like_C"/>
</dbReference>
<feature type="domain" description="Response regulatory" evidence="19">
    <location>
        <begin position="745"/>
        <end position="860"/>
    </location>
</feature>
<feature type="transmembrane region" description="Helical" evidence="17">
    <location>
        <begin position="279"/>
        <end position="297"/>
    </location>
</feature>
<dbReference type="PANTHER" id="PTHR43047">
    <property type="entry name" value="TWO-COMPONENT HISTIDINE PROTEIN KINASE"/>
    <property type="match status" value="1"/>
</dbReference>
<dbReference type="CDD" id="cd00082">
    <property type="entry name" value="HisKA"/>
    <property type="match status" value="1"/>
</dbReference>
<dbReference type="InterPro" id="IPR011006">
    <property type="entry name" value="CheY-like_superfamily"/>
</dbReference>
<keyword evidence="14 17" id="KW-1133">Transmembrane helix</keyword>
<keyword evidence="11" id="KW-0418">Kinase</keyword>
<evidence type="ECO:0000256" key="9">
    <source>
        <dbReference type="ARBA" id="ARBA00022692"/>
    </source>
</evidence>
<comment type="caution">
    <text evidence="20">The sequence shown here is derived from an EMBL/GenBank/DDBJ whole genome shotgun (WGS) entry which is preliminary data.</text>
</comment>
<dbReference type="PROSITE" id="PS50109">
    <property type="entry name" value="HIS_KIN"/>
    <property type="match status" value="1"/>
</dbReference>
<dbReference type="InterPro" id="IPR001789">
    <property type="entry name" value="Sig_transdc_resp-reg_receiver"/>
</dbReference>
<evidence type="ECO:0000256" key="15">
    <source>
        <dbReference type="ARBA" id="ARBA00023012"/>
    </source>
</evidence>
<evidence type="ECO:0000259" key="19">
    <source>
        <dbReference type="PROSITE" id="PS50110"/>
    </source>
</evidence>
<evidence type="ECO:0000256" key="17">
    <source>
        <dbReference type="SAM" id="Phobius"/>
    </source>
</evidence>
<evidence type="ECO:0000256" key="7">
    <source>
        <dbReference type="ARBA" id="ARBA00022553"/>
    </source>
</evidence>
<evidence type="ECO:0000256" key="13">
    <source>
        <dbReference type="ARBA" id="ARBA00022912"/>
    </source>
</evidence>
<dbReference type="PRINTS" id="PR00344">
    <property type="entry name" value="BCTRLSENSOR"/>
</dbReference>
<dbReference type="Gene3D" id="3.40.50.2300">
    <property type="match status" value="1"/>
</dbReference>
<dbReference type="Gene3D" id="3.30.450.220">
    <property type="entry name" value="LuxQ periplasmic domain, N-terminal subdomain"/>
    <property type="match status" value="1"/>
</dbReference>
<comment type="catalytic activity">
    <reaction evidence="1">
        <text>ATP + protein L-histidine = ADP + protein N-phospho-L-histidine.</text>
        <dbReference type="EC" id="2.7.13.3"/>
    </reaction>
</comment>
<dbReference type="InterPro" id="IPR043056">
    <property type="entry name" value="LuxQ-periplasm_N"/>
</dbReference>
<comment type="subcellular location">
    <subcellularLocation>
        <location evidence="2">Cell inner membrane</location>
        <topology evidence="2">Multi-pass membrane protein</topology>
    </subcellularLocation>
</comment>
<dbReference type="InterPro" id="IPR029151">
    <property type="entry name" value="Sensor-like_sf"/>
</dbReference>
<evidence type="ECO:0000256" key="8">
    <source>
        <dbReference type="ARBA" id="ARBA00022679"/>
    </source>
</evidence>
<evidence type="ECO:0000256" key="3">
    <source>
        <dbReference type="ARBA" id="ARBA00012438"/>
    </source>
</evidence>
<dbReference type="PANTHER" id="PTHR43047:SF78">
    <property type="entry name" value="SENSORY_REGULATORY PROTEIN RPFC"/>
    <property type="match status" value="1"/>
</dbReference>
<feature type="domain" description="Histidine kinase" evidence="18">
    <location>
        <begin position="486"/>
        <end position="722"/>
    </location>
</feature>
<dbReference type="InterPro" id="IPR015387">
    <property type="entry name" value="LuxQ-periplasm_dom"/>
</dbReference>
<keyword evidence="5" id="KW-1003">Cell membrane</keyword>
<dbReference type="Gene3D" id="1.10.287.130">
    <property type="match status" value="1"/>
</dbReference>
<dbReference type="InterPro" id="IPR003594">
    <property type="entry name" value="HATPase_dom"/>
</dbReference>
<dbReference type="SUPFAM" id="SSF55785">
    <property type="entry name" value="PYP-like sensor domain (PAS domain)"/>
    <property type="match status" value="1"/>
</dbReference>
<dbReference type="SUPFAM" id="SSF103190">
    <property type="entry name" value="Sensory domain-like"/>
    <property type="match status" value="1"/>
</dbReference>
<evidence type="ECO:0000256" key="5">
    <source>
        <dbReference type="ARBA" id="ARBA00022475"/>
    </source>
</evidence>
<keyword evidence="13" id="KW-0378">Hydrolase</keyword>
<evidence type="ECO:0000259" key="18">
    <source>
        <dbReference type="PROSITE" id="PS50109"/>
    </source>
</evidence>
<evidence type="ECO:0000256" key="12">
    <source>
        <dbReference type="ARBA" id="ARBA00022840"/>
    </source>
</evidence>
<dbReference type="Gene3D" id="2.20.20.100">
    <property type="entry name" value="LuxQ periplasmic domain, C-terminal subdomain"/>
    <property type="match status" value="1"/>
</dbReference>
<dbReference type="Proteomes" id="UP000189431">
    <property type="component" value="Unassembled WGS sequence"/>
</dbReference>
<dbReference type="Pfam" id="PF00072">
    <property type="entry name" value="Response_reg"/>
    <property type="match status" value="1"/>
</dbReference>
<dbReference type="PROSITE" id="PS50110">
    <property type="entry name" value="RESPONSE_REGULATORY"/>
    <property type="match status" value="1"/>
</dbReference>
<sequence length="872" mass="97247">MPTFGSPKLSLSQLLTRLIVVFFLCVTAGVYIQSYQLTLAGINQEISRTLAQTSRLLQNVFDSRLTALQIHQNTNAASMTLQSLVASEDSDALDDYFIEQEQQDVANTPDFRFIAKDDRVLWHDGSSLFHGIDNEGLDQLRLQLRSINRWTLTTVTTDTEQGYLLMRKTPIVFQSNGKLGGYLYVVVMLNGNFSFVKSLQRASDTQAVWLSADNATLASTLSGNDDIGKALTLPSEESSQAFRHYLVSQSKLRIGGESTKISLLSAQRNDNVVTLQRQMGINLLLTTLIIIIAAFWVNRFVKTRVADSLDRLMRYSQGARSRQRTLPFAGSDIEEFNHIGKTLESTFHALHEKERSLQDLFDYALSPIIVWDTDFAITRINPAAKLKLNYDEQIHASSWLYDQFMYAISPHLKRAVNGTILKGVNIEIDRRVYRWNLAPLMVDNQVKAVIGQGQEITSLIEAEQQSQRAKEAAEASARAKSEFLAKMSHEIRTPLNGILGITQILNDRAEDKAQKDLLGSLYQSGEHLLTVLNDILDLSKIEQGKMTIEYGEFYLQDIIRTVENIYTPLCESKSILLNIDAPIAADTMVRSDQSRLTQILFNLMSNAIKFTHAGQVGLTVTLAQREVEKTDENENSSDQSTLRQSTLRLVVSDTGIGMNQQALESLFDPFVQADSSVTRTYGGSGLGLSIVKSLLDLLEGDIDVTSEPDKGSRFVVEVPLTLVDNKPAKAPENVPFDPVSLGIKRVLLVEDNKINAMVAQAFCHKYHIEVEWVKDGEQALARLQQVQYDLVLMDNHMPNLGGVEATQAIRQTLGLSVPIYACTADAYGSVHDAFYQAGADYIIVKPIKEASFIEALRHLKLRHLKHGAHADS</sequence>
<dbReference type="Gene3D" id="3.30.450.20">
    <property type="entry name" value="PAS domain"/>
    <property type="match status" value="1"/>
</dbReference>
<protein>
    <recommendedName>
        <fullName evidence="4">Autoinducer 2 sensor kinase/phosphatase LuxQ</fullName>
        <ecNumber evidence="3">2.7.13.3</ecNumber>
    </recommendedName>
</protein>